<proteinExistence type="predicted"/>
<keyword evidence="1" id="KW-0862">Zinc</keyword>
<feature type="domain" description="CCHC-type" evidence="3">
    <location>
        <begin position="629"/>
        <end position="644"/>
    </location>
</feature>
<dbReference type="GO" id="GO:0003676">
    <property type="term" value="F:nucleic acid binding"/>
    <property type="evidence" value="ECO:0007669"/>
    <property type="project" value="InterPro"/>
</dbReference>
<dbReference type="InterPro" id="IPR036875">
    <property type="entry name" value="Znf_CCHC_sf"/>
</dbReference>
<dbReference type="PROSITE" id="PS00141">
    <property type="entry name" value="ASP_PROTEASE"/>
    <property type="match status" value="1"/>
</dbReference>
<dbReference type="InterPro" id="IPR001878">
    <property type="entry name" value="Znf_CCHC"/>
</dbReference>
<accession>A0A699H4U0</accession>
<feature type="compositionally biased region" description="Acidic residues" evidence="2">
    <location>
        <begin position="84"/>
        <end position="102"/>
    </location>
</feature>
<dbReference type="SMART" id="SM00343">
    <property type="entry name" value="ZnF_C2HC"/>
    <property type="match status" value="1"/>
</dbReference>
<dbReference type="EMBL" id="BKCJ010105637">
    <property type="protein sequence ID" value="GEX39202.1"/>
    <property type="molecule type" value="Genomic_DNA"/>
</dbReference>
<dbReference type="Pfam" id="PF08284">
    <property type="entry name" value="RVP_2"/>
    <property type="match status" value="1"/>
</dbReference>
<keyword evidence="1" id="KW-0863">Zinc-finger</keyword>
<dbReference type="InterPro" id="IPR013103">
    <property type="entry name" value="RVT_2"/>
</dbReference>
<name>A0A699H4U0_TANCI</name>
<dbReference type="AlphaFoldDB" id="A0A699H4U0"/>
<feature type="region of interest" description="Disordered" evidence="2">
    <location>
        <begin position="1"/>
        <end position="145"/>
    </location>
</feature>
<feature type="compositionally biased region" description="Pro residues" evidence="2">
    <location>
        <begin position="1"/>
        <end position="10"/>
    </location>
</feature>
<feature type="region of interest" description="Disordered" evidence="2">
    <location>
        <begin position="556"/>
        <end position="589"/>
    </location>
</feature>
<gene>
    <name evidence="4" type="ORF">Tci_311177</name>
</gene>
<sequence length="970" mass="110211">MLPVAPPSPDYKPGLEEPQTPPAPRDEDEHKPMFIQPHDPDFVPEPIYPEYIPLEDEHILSAEEQPLPPIVSPTAESPRYVAESDPEEDPEEYEDDETEDGLIDYPMDGGDDGDNDDGDSSGDDADDEDEDEEEEHLAPANYVVVIPTDELVSPPEGAEPRQRLIDLPSPLASLSPPSTGEPLARCTAPATLPSPPLPPPLHMPPPLDCRDDIPETEMLPYKRLCLSTLGSRYDVRESSTARLTGGRGIDYGFVSTLDAKVRRRGIREVGYGIRDTWVDPTETGPEIGPMTVGEVNTRVTELVELHKNDTQDLYALLEDAQDSKTRISQRVAVDSQRAVYSELQTRQEQVYAHEFQLQTYKTQLQLQSTLIQTQHQLHETHFQMHHTEITELRETNRTEGMVGLTRWIEKMESVFQISGCAVENQVKFATCTMLDAALTWWNTQIRSLGPDAYLMTWKVLKKKMTDKYYPQGEIKKLEIKLRNLKVKENNVLAHTKCFQELTIICTKFVADEIEKIDKYVSGLLDNDNVYASMKASKSKTLDETIELANDLMDQKLRTNAERQSNNKRMADESFRNNHGHQQQTPKRKNVARVYNIRTWHFAREYKSSGNANVANAQRNNEANPKGNGCFECGATRHFKRDCPKLKNKDEEKVNAPGWVYAVGNAEKRENASRDPDSNVVTGTFLLNNCYASILFDTGTDRSFISTAFSSLIDIIPTSLGNSYDVELAVTNGIQDRLDSKSCPRSSSTISIGSIRNEGIIRSITRAFRKRLDVWVLVPVPENITPLTLKWLFKNKHDEEQTVIQNKSRLVMRGYRQEEGIDFKESFALVARMESIRIFLAYVAHKSFIVFQMDVKTAFLHGTLKEDVYVCQPKGFIDADHPSHVFKLKKALYGLKQAPRSWNDELSMFLLQNHFFKGTTDPTLFIRRFVNDILVVQVYVDDIIFGSTHPRFTQLFSDLMKSRFEMSMMGK</sequence>
<organism evidence="4">
    <name type="scientific">Tanacetum cinerariifolium</name>
    <name type="common">Dalmatian daisy</name>
    <name type="synonym">Chrysanthemum cinerariifolium</name>
    <dbReference type="NCBI Taxonomy" id="118510"/>
    <lineage>
        <taxon>Eukaryota</taxon>
        <taxon>Viridiplantae</taxon>
        <taxon>Streptophyta</taxon>
        <taxon>Embryophyta</taxon>
        <taxon>Tracheophyta</taxon>
        <taxon>Spermatophyta</taxon>
        <taxon>Magnoliopsida</taxon>
        <taxon>eudicotyledons</taxon>
        <taxon>Gunneridae</taxon>
        <taxon>Pentapetalae</taxon>
        <taxon>asterids</taxon>
        <taxon>campanulids</taxon>
        <taxon>Asterales</taxon>
        <taxon>Asteraceae</taxon>
        <taxon>Asteroideae</taxon>
        <taxon>Anthemideae</taxon>
        <taxon>Anthemidinae</taxon>
        <taxon>Tanacetum</taxon>
    </lineage>
</organism>
<dbReference type="Pfam" id="PF07727">
    <property type="entry name" value="RVT_2"/>
    <property type="match status" value="1"/>
</dbReference>
<keyword evidence="1" id="KW-0479">Metal-binding</keyword>
<dbReference type="GO" id="GO:0008270">
    <property type="term" value="F:zinc ion binding"/>
    <property type="evidence" value="ECO:0007669"/>
    <property type="project" value="UniProtKB-KW"/>
</dbReference>
<dbReference type="SUPFAM" id="SSF57756">
    <property type="entry name" value="Retrovirus zinc finger-like domains"/>
    <property type="match status" value="1"/>
</dbReference>
<evidence type="ECO:0000259" key="3">
    <source>
        <dbReference type="PROSITE" id="PS50158"/>
    </source>
</evidence>
<dbReference type="Pfam" id="PF03732">
    <property type="entry name" value="Retrotrans_gag"/>
    <property type="match status" value="1"/>
</dbReference>
<protein>
    <submittedName>
        <fullName evidence="4">Copia protein</fullName>
    </submittedName>
</protein>
<evidence type="ECO:0000256" key="2">
    <source>
        <dbReference type="SAM" id="MobiDB-lite"/>
    </source>
</evidence>
<evidence type="ECO:0000256" key="1">
    <source>
        <dbReference type="PROSITE-ProRule" id="PRU00047"/>
    </source>
</evidence>
<dbReference type="Gene3D" id="4.10.60.10">
    <property type="entry name" value="Zinc finger, CCHC-type"/>
    <property type="match status" value="1"/>
</dbReference>
<feature type="compositionally biased region" description="Acidic residues" evidence="2">
    <location>
        <begin position="109"/>
        <end position="135"/>
    </location>
</feature>
<dbReference type="GO" id="GO:0004190">
    <property type="term" value="F:aspartic-type endopeptidase activity"/>
    <property type="evidence" value="ECO:0007669"/>
    <property type="project" value="InterPro"/>
</dbReference>
<comment type="caution">
    <text evidence="4">The sequence shown here is derived from an EMBL/GenBank/DDBJ whole genome shotgun (WGS) entry which is preliminary data.</text>
</comment>
<dbReference type="InterPro" id="IPR043502">
    <property type="entry name" value="DNA/RNA_pol_sf"/>
</dbReference>
<dbReference type="PROSITE" id="PS50158">
    <property type="entry name" value="ZF_CCHC"/>
    <property type="match status" value="1"/>
</dbReference>
<dbReference type="InterPro" id="IPR005162">
    <property type="entry name" value="Retrotrans_gag_dom"/>
</dbReference>
<dbReference type="SUPFAM" id="SSF56672">
    <property type="entry name" value="DNA/RNA polymerases"/>
    <property type="match status" value="1"/>
</dbReference>
<reference evidence="4" key="1">
    <citation type="journal article" date="2019" name="Sci. Rep.">
        <title>Draft genome of Tanacetum cinerariifolium, the natural source of mosquito coil.</title>
        <authorList>
            <person name="Yamashiro T."/>
            <person name="Shiraishi A."/>
            <person name="Satake H."/>
            <person name="Nakayama K."/>
        </authorList>
    </citation>
    <scope>NUCLEOTIDE SEQUENCE</scope>
</reference>
<dbReference type="InterPro" id="IPR001969">
    <property type="entry name" value="Aspartic_peptidase_AS"/>
</dbReference>
<evidence type="ECO:0000313" key="4">
    <source>
        <dbReference type="EMBL" id="GEX39202.1"/>
    </source>
</evidence>
<dbReference type="GO" id="GO:0006508">
    <property type="term" value="P:proteolysis"/>
    <property type="evidence" value="ECO:0007669"/>
    <property type="project" value="InterPro"/>
</dbReference>